<evidence type="ECO:0000313" key="2">
    <source>
        <dbReference type="EMBL" id="PWB08078.1"/>
    </source>
</evidence>
<dbReference type="Proteomes" id="UP000244925">
    <property type="component" value="Unassembled WGS sequence"/>
</dbReference>
<dbReference type="AlphaFoldDB" id="A0A2V1IY87"/>
<protein>
    <submittedName>
        <fullName evidence="2">DUF3332 domain-containing protein</fullName>
    </submittedName>
</protein>
<keyword evidence="1" id="KW-0472">Membrane</keyword>
<dbReference type="PROSITE" id="PS51257">
    <property type="entry name" value="PROKAR_LIPOPROTEIN"/>
    <property type="match status" value="1"/>
</dbReference>
<name>A0A2V1IY87_9BACT</name>
<keyword evidence="1" id="KW-1133">Transmembrane helix</keyword>
<evidence type="ECO:0000313" key="3">
    <source>
        <dbReference type="Proteomes" id="UP000244925"/>
    </source>
</evidence>
<reference evidence="3" key="1">
    <citation type="submission" date="2018-02" db="EMBL/GenBank/DDBJ databases">
        <authorList>
            <person name="Clavel T."/>
            <person name="Strowig T."/>
        </authorList>
    </citation>
    <scope>NUCLEOTIDE SEQUENCE [LARGE SCALE GENOMIC DNA]</scope>
    <source>
        <strain evidence="3">DSM 100764</strain>
    </source>
</reference>
<keyword evidence="1" id="KW-0812">Transmembrane</keyword>
<gene>
    <name evidence="2" type="ORF">C5O25_05645</name>
</gene>
<dbReference type="EMBL" id="PUBV01000008">
    <property type="protein sequence ID" value="PWB08078.1"/>
    <property type="molecule type" value="Genomic_DNA"/>
</dbReference>
<accession>A0A2V1IY87</accession>
<sequence>MKKRYLSVALVVALAGSMMMTSCIGSFSLTNKLLSWNRQVGNKFVNELVFFAFWVIPVYEVSCLADVLVINSIEFWSGTNPVAKGKKVIDGHDGRYLVECDGKGYTITSENDGSIVRLDFDADRQTWSVDAGQGAMPFMTFVDDNHVSMPAADGTMQTVELSQAGVMAYSQSAATGLFASR</sequence>
<dbReference type="RefSeq" id="WP_107035762.1">
    <property type="nucleotide sequence ID" value="NZ_CAOLHR010000025.1"/>
</dbReference>
<proteinExistence type="predicted"/>
<dbReference type="Pfam" id="PF11810">
    <property type="entry name" value="DUF3332"/>
    <property type="match status" value="1"/>
</dbReference>
<comment type="caution">
    <text evidence="2">The sequence shown here is derived from an EMBL/GenBank/DDBJ whole genome shotgun (WGS) entry which is preliminary data.</text>
</comment>
<organism evidence="2 3">
    <name type="scientific">Paramuribaculum intestinale</name>
    <dbReference type="NCBI Taxonomy" id="2094151"/>
    <lineage>
        <taxon>Bacteria</taxon>
        <taxon>Pseudomonadati</taxon>
        <taxon>Bacteroidota</taxon>
        <taxon>Bacteroidia</taxon>
        <taxon>Bacteroidales</taxon>
        <taxon>Muribaculaceae</taxon>
        <taxon>Paramuribaculum</taxon>
    </lineage>
</organism>
<evidence type="ECO:0000256" key="1">
    <source>
        <dbReference type="SAM" id="Phobius"/>
    </source>
</evidence>
<feature type="transmembrane region" description="Helical" evidence="1">
    <location>
        <begin position="49"/>
        <end position="70"/>
    </location>
</feature>
<keyword evidence="3" id="KW-1185">Reference proteome</keyword>
<dbReference type="InterPro" id="IPR021768">
    <property type="entry name" value="DUF3332"/>
</dbReference>